<keyword evidence="1" id="KW-0732">Signal</keyword>
<proteinExistence type="predicted"/>
<accession>A0A6N6RLJ0</accession>
<sequence>MKRILLLPILALSLAVVMPSCKSVDQYGAEQETPFRGSDYESSRRYFRAVGKAQSSDERIAKRKSDMDARTQLAAMVDVTIREVADDYLRESAMVDRDEVMSQFQSLARQVMDTRLADVRKLDEKTYFNGEKYTVFVAYEIHKNSMFDMLEDQIELEAERDEAVVEAMKDILEEAKKQSDG</sequence>
<evidence type="ECO:0000256" key="1">
    <source>
        <dbReference type="SAM" id="SignalP"/>
    </source>
</evidence>
<dbReference type="AlphaFoldDB" id="A0A6N6RLJ0"/>
<reference evidence="2 3" key="1">
    <citation type="submission" date="2019-09" db="EMBL/GenBank/DDBJ databases">
        <title>Genomes of family Cryomorphaceae.</title>
        <authorList>
            <person name="Bowman J.P."/>
        </authorList>
    </citation>
    <scope>NUCLEOTIDE SEQUENCE [LARGE SCALE GENOMIC DNA]</scope>
    <source>
        <strain evidence="2 3">LMG 25704</strain>
    </source>
</reference>
<dbReference type="OrthoDB" id="980257at2"/>
<feature type="signal peptide" evidence="1">
    <location>
        <begin position="1"/>
        <end position="22"/>
    </location>
</feature>
<organism evidence="2 3">
    <name type="scientific">Phaeocystidibacter luteus</name>
    <dbReference type="NCBI Taxonomy" id="911197"/>
    <lineage>
        <taxon>Bacteria</taxon>
        <taxon>Pseudomonadati</taxon>
        <taxon>Bacteroidota</taxon>
        <taxon>Flavobacteriia</taxon>
        <taxon>Flavobacteriales</taxon>
        <taxon>Phaeocystidibacteraceae</taxon>
        <taxon>Phaeocystidibacter</taxon>
    </lineage>
</organism>
<gene>
    <name evidence="2" type="ORF">F8C67_01500</name>
</gene>
<dbReference type="EMBL" id="WBVO01000001">
    <property type="protein sequence ID" value="KAB2814437.1"/>
    <property type="molecule type" value="Genomic_DNA"/>
</dbReference>
<protein>
    <recommendedName>
        <fullName evidence="4">LPP20 lipoprotein</fullName>
    </recommendedName>
</protein>
<evidence type="ECO:0008006" key="4">
    <source>
        <dbReference type="Google" id="ProtNLM"/>
    </source>
</evidence>
<dbReference type="Proteomes" id="UP000468650">
    <property type="component" value="Unassembled WGS sequence"/>
</dbReference>
<dbReference type="RefSeq" id="WP_151666017.1">
    <property type="nucleotide sequence ID" value="NZ_WBVO01000001.1"/>
</dbReference>
<evidence type="ECO:0000313" key="2">
    <source>
        <dbReference type="EMBL" id="KAB2814437.1"/>
    </source>
</evidence>
<evidence type="ECO:0000313" key="3">
    <source>
        <dbReference type="Proteomes" id="UP000468650"/>
    </source>
</evidence>
<comment type="caution">
    <text evidence="2">The sequence shown here is derived from an EMBL/GenBank/DDBJ whole genome shotgun (WGS) entry which is preliminary data.</text>
</comment>
<keyword evidence="3" id="KW-1185">Reference proteome</keyword>
<feature type="chain" id="PRO_5026660878" description="LPP20 lipoprotein" evidence="1">
    <location>
        <begin position="23"/>
        <end position="181"/>
    </location>
</feature>
<name>A0A6N6RLJ0_9FLAO</name>